<feature type="transmembrane region" description="Helical" evidence="1">
    <location>
        <begin position="61"/>
        <end position="84"/>
    </location>
</feature>
<evidence type="ECO:0000256" key="1">
    <source>
        <dbReference type="SAM" id="Phobius"/>
    </source>
</evidence>
<name>A0A1F4VDH6_UNCKA</name>
<proteinExistence type="predicted"/>
<feature type="transmembrane region" description="Helical" evidence="1">
    <location>
        <begin position="6"/>
        <end position="32"/>
    </location>
</feature>
<keyword evidence="1" id="KW-0812">Transmembrane</keyword>
<sequence>MTPVEINALTIGAAYVVINYIVVGIVVGSLLYELMKEVRKKKAYSGVDWRTHAPSRWEMPALITAFALSPISLPASFLLLLFLLEYAPG</sequence>
<evidence type="ECO:0000313" key="2">
    <source>
        <dbReference type="EMBL" id="OGC55209.1"/>
    </source>
</evidence>
<accession>A0A1F4VDH6</accession>
<dbReference type="Proteomes" id="UP000176504">
    <property type="component" value="Unassembled WGS sequence"/>
</dbReference>
<keyword evidence="1" id="KW-1133">Transmembrane helix</keyword>
<protein>
    <submittedName>
        <fullName evidence="2">Uncharacterized protein</fullName>
    </submittedName>
</protein>
<reference evidence="2 3" key="1">
    <citation type="journal article" date="2016" name="Nat. Commun.">
        <title>Thousands of microbial genomes shed light on interconnected biogeochemical processes in an aquifer system.</title>
        <authorList>
            <person name="Anantharaman K."/>
            <person name="Brown C.T."/>
            <person name="Hug L.A."/>
            <person name="Sharon I."/>
            <person name="Castelle C.J."/>
            <person name="Probst A.J."/>
            <person name="Thomas B.C."/>
            <person name="Singh A."/>
            <person name="Wilkins M.J."/>
            <person name="Karaoz U."/>
            <person name="Brodie E.L."/>
            <person name="Williams K.H."/>
            <person name="Hubbard S.S."/>
            <person name="Banfield J.F."/>
        </authorList>
    </citation>
    <scope>NUCLEOTIDE SEQUENCE [LARGE SCALE GENOMIC DNA]</scope>
</reference>
<dbReference type="EMBL" id="MEVI01000003">
    <property type="protein sequence ID" value="OGC55209.1"/>
    <property type="molecule type" value="Genomic_DNA"/>
</dbReference>
<dbReference type="AlphaFoldDB" id="A0A1F4VDH6"/>
<organism evidence="2 3">
    <name type="scientific">candidate division WWE3 bacterium RIFCSPLOWO2_01_FULL_41_18</name>
    <dbReference type="NCBI Taxonomy" id="1802625"/>
    <lineage>
        <taxon>Bacteria</taxon>
        <taxon>Katanobacteria</taxon>
    </lineage>
</organism>
<keyword evidence="1" id="KW-0472">Membrane</keyword>
<comment type="caution">
    <text evidence="2">The sequence shown here is derived from an EMBL/GenBank/DDBJ whole genome shotgun (WGS) entry which is preliminary data.</text>
</comment>
<gene>
    <name evidence="2" type="ORF">A3A78_04515</name>
</gene>
<evidence type="ECO:0000313" key="3">
    <source>
        <dbReference type="Proteomes" id="UP000176504"/>
    </source>
</evidence>